<evidence type="ECO:0008006" key="5">
    <source>
        <dbReference type="Google" id="ProtNLM"/>
    </source>
</evidence>
<sequence>MWPDCHPSDTGRAKRALSRTGQVTRVMWGTAAWPWGGSGTVRAPPMGRYGTVEDSVTVIRGTGRRRGALIGAAAAGLLGVGLSALPAQAHTPVWKVTCSTVTVDLTQYSAEATNTVTIKTADGKDLLPTEEFKGQFHKKLKLPAHDKELTLRLVVKAGDGDQYSRDETKTSPVCDTVPPTRPTPSGKPSKPSKPTPSAEPSKPAPAPSTSSPAAPAPQPSPNLAETGSSSSTPLVAGMGGAVLVAGGGIVWAARRRRPARH</sequence>
<keyword evidence="2" id="KW-0472">Membrane</keyword>
<keyword evidence="4" id="KW-1185">Reference proteome</keyword>
<evidence type="ECO:0000256" key="1">
    <source>
        <dbReference type="SAM" id="MobiDB-lite"/>
    </source>
</evidence>
<dbReference type="EMBL" id="BAAACA010000006">
    <property type="protein sequence ID" value="GAA0584256.1"/>
    <property type="molecule type" value="Genomic_DNA"/>
</dbReference>
<evidence type="ECO:0000256" key="2">
    <source>
        <dbReference type="SAM" id="Phobius"/>
    </source>
</evidence>
<dbReference type="NCBIfam" id="TIGR01167">
    <property type="entry name" value="LPXTG_anchor"/>
    <property type="match status" value="1"/>
</dbReference>
<feature type="region of interest" description="Disordered" evidence="1">
    <location>
        <begin position="161"/>
        <end position="236"/>
    </location>
</feature>
<evidence type="ECO:0000313" key="4">
    <source>
        <dbReference type="Proteomes" id="UP001500668"/>
    </source>
</evidence>
<feature type="compositionally biased region" description="Low complexity" evidence="1">
    <location>
        <begin position="195"/>
        <end position="213"/>
    </location>
</feature>
<proteinExistence type="predicted"/>
<keyword evidence="2" id="KW-0812">Transmembrane</keyword>
<keyword evidence="2" id="KW-1133">Transmembrane helix</keyword>
<name>A0ABN1F7E0_9ACTN</name>
<feature type="transmembrane region" description="Helical" evidence="2">
    <location>
        <begin position="234"/>
        <end position="253"/>
    </location>
</feature>
<accession>A0ABN1F7E0</accession>
<protein>
    <recommendedName>
        <fullName evidence="5">LPXTG cell wall anchor domain-containing protein</fullName>
    </recommendedName>
</protein>
<dbReference type="Proteomes" id="UP001500668">
    <property type="component" value="Unassembled WGS sequence"/>
</dbReference>
<comment type="caution">
    <text evidence="3">The sequence shown here is derived from an EMBL/GenBank/DDBJ whole genome shotgun (WGS) entry which is preliminary data.</text>
</comment>
<reference evidence="3 4" key="1">
    <citation type="journal article" date="2019" name="Int. J. Syst. Evol. Microbiol.">
        <title>The Global Catalogue of Microorganisms (GCM) 10K type strain sequencing project: providing services to taxonomists for standard genome sequencing and annotation.</title>
        <authorList>
            <consortium name="The Broad Institute Genomics Platform"/>
            <consortium name="The Broad Institute Genome Sequencing Center for Infectious Disease"/>
            <person name="Wu L."/>
            <person name="Ma J."/>
        </authorList>
    </citation>
    <scope>NUCLEOTIDE SEQUENCE [LARGE SCALE GENOMIC DNA]</scope>
    <source>
        <strain evidence="3 4">JCM 5067</strain>
    </source>
</reference>
<feature type="compositionally biased region" description="Polar residues" evidence="1">
    <location>
        <begin position="223"/>
        <end position="233"/>
    </location>
</feature>
<evidence type="ECO:0000313" key="3">
    <source>
        <dbReference type="EMBL" id="GAA0584256.1"/>
    </source>
</evidence>
<dbReference type="NCBIfam" id="NF041528">
    <property type="entry name" value="strep_LAETG"/>
    <property type="match status" value="1"/>
</dbReference>
<gene>
    <name evidence="3" type="ORF">GCM10010394_11340</name>
</gene>
<organism evidence="3 4">
    <name type="scientific">Streptomyces crystallinus</name>
    <dbReference type="NCBI Taxonomy" id="68191"/>
    <lineage>
        <taxon>Bacteria</taxon>
        <taxon>Bacillati</taxon>
        <taxon>Actinomycetota</taxon>
        <taxon>Actinomycetes</taxon>
        <taxon>Kitasatosporales</taxon>
        <taxon>Streptomycetaceae</taxon>
        <taxon>Streptomyces</taxon>
    </lineage>
</organism>